<reference evidence="1 2" key="1">
    <citation type="journal article" date="2019" name="Genome Biol. Evol.">
        <title>Insights into the evolution of the New World diploid cottons (Gossypium, subgenus Houzingenia) based on genome sequencing.</title>
        <authorList>
            <person name="Grover C.E."/>
            <person name="Arick M.A. 2nd"/>
            <person name="Thrash A."/>
            <person name="Conover J.L."/>
            <person name="Sanders W.S."/>
            <person name="Peterson D.G."/>
            <person name="Frelichowski J.E."/>
            <person name="Scheffler J.A."/>
            <person name="Scheffler B.E."/>
            <person name="Wendel J.F."/>
        </authorList>
    </citation>
    <scope>NUCLEOTIDE SEQUENCE [LARGE SCALE GENOMIC DNA]</scope>
    <source>
        <strain evidence="1">185</strain>
        <tissue evidence="1">Leaf</tissue>
    </source>
</reference>
<protein>
    <submittedName>
        <fullName evidence="1">Uncharacterized protein</fullName>
    </submittedName>
</protein>
<sequence>MSKRALQQTKQVLFDCVRELVENNHEKEQKGQIFKGSGEKMLNVKI</sequence>
<evidence type="ECO:0000313" key="1">
    <source>
        <dbReference type="EMBL" id="MBA0694565.1"/>
    </source>
</evidence>
<dbReference type="Proteomes" id="UP000593577">
    <property type="component" value="Unassembled WGS sequence"/>
</dbReference>
<dbReference type="EMBL" id="JABFAA010000010">
    <property type="protein sequence ID" value="MBA0694565.1"/>
    <property type="molecule type" value="Genomic_DNA"/>
</dbReference>
<proteinExistence type="predicted"/>
<gene>
    <name evidence="1" type="ORF">Goari_004848</name>
</gene>
<name>A0A7J8Y4R5_GOSAI</name>
<comment type="caution">
    <text evidence="1">The sequence shown here is derived from an EMBL/GenBank/DDBJ whole genome shotgun (WGS) entry which is preliminary data.</text>
</comment>
<accession>A0A7J8Y4R5</accession>
<evidence type="ECO:0000313" key="2">
    <source>
        <dbReference type="Proteomes" id="UP000593577"/>
    </source>
</evidence>
<keyword evidence="2" id="KW-1185">Reference proteome</keyword>
<organism evidence="1 2">
    <name type="scientific">Gossypium aridum</name>
    <name type="common">American cotton</name>
    <name type="synonym">Erioxylum aridum</name>
    <dbReference type="NCBI Taxonomy" id="34290"/>
    <lineage>
        <taxon>Eukaryota</taxon>
        <taxon>Viridiplantae</taxon>
        <taxon>Streptophyta</taxon>
        <taxon>Embryophyta</taxon>
        <taxon>Tracheophyta</taxon>
        <taxon>Spermatophyta</taxon>
        <taxon>Magnoliopsida</taxon>
        <taxon>eudicotyledons</taxon>
        <taxon>Gunneridae</taxon>
        <taxon>Pentapetalae</taxon>
        <taxon>rosids</taxon>
        <taxon>malvids</taxon>
        <taxon>Malvales</taxon>
        <taxon>Malvaceae</taxon>
        <taxon>Malvoideae</taxon>
        <taxon>Gossypium</taxon>
    </lineage>
</organism>
<dbReference type="AlphaFoldDB" id="A0A7J8Y4R5"/>